<dbReference type="RefSeq" id="WP_072935972.1">
    <property type="nucleotide sequence ID" value="NZ_FQUG01000007.1"/>
</dbReference>
<dbReference type="GO" id="GO:0003677">
    <property type="term" value="F:DNA binding"/>
    <property type="evidence" value="ECO:0007669"/>
    <property type="project" value="UniProtKB-KW"/>
</dbReference>
<dbReference type="STRING" id="1123243.SAMN02745190_01885"/>
<proteinExistence type="predicted"/>
<evidence type="ECO:0000313" key="1">
    <source>
        <dbReference type="EMBL" id="SHF11848.1"/>
    </source>
</evidence>
<dbReference type="OrthoDB" id="1739831at2"/>
<keyword evidence="2" id="KW-1185">Reference proteome</keyword>
<dbReference type="InterPro" id="IPR036388">
    <property type="entry name" value="WH-like_DNA-bd_sf"/>
</dbReference>
<reference evidence="1 2" key="1">
    <citation type="submission" date="2016-11" db="EMBL/GenBank/DDBJ databases">
        <authorList>
            <person name="Jaros S."/>
            <person name="Januszkiewicz K."/>
            <person name="Wedrychowicz H."/>
        </authorList>
    </citation>
    <scope>NUCLEOTIDE SEQUENCE [LARGE SCALE GENOMIC DNA]</scope>
    <source>
        <strain evidence="1 2">DSM 10502</strain>
    </source>
</reference>
<name>A0A1M4Z1L6_9FIRM</name>
<dbReference type="EMBL" id="FQUG01000007">
    <property type="protein sequence ID" value="SHF11848.1"/>
    <property type="molecule type" value="Genomic_DNA"/>
</dbReference>
<protein>
    <submittedName>
        <fullName evidence="1">Winged helix-turn-helix DNA-binding</fullName>
    </submittedName>
</protein>
<keyword evidence="1" id="KW-0238">DNA-binding</keyword>
<dbReference type="Pfam" id="PF13412">
    <property type="entry name" value="HTH_24"/>
    <property type="match status" value="1"/>
</dbReference>
<accession>A0A1M4Z1L6</accession>
<dbReference type="Gene3D" id="1.10.10.10">
    <property type="entry name" value="Winged helix-like DNA-binding domain superfamily/Winged helix DNA-binding domain"/>
    <property type="match status" value="1"/>
</dbReference>
<organism evidence="1 2">
    <name type="scientific">Schwartzia succinivorans DSM 10502</name>
    <dbReference type="NCBI Taxonomy" id="1123243"/>
    <lineage>
        <taxon>Bacteria</taxon>
        <taxon>Bacillati</taxon>
        <taxon>Bacillota</taxon>
        <taxon>Negativicutes</taxon>
        <taxon>Selenomonadales</taxon>
        <taxon>Selenomonadaceae</taxon>
        <taxon>Schwartzia</taxon>
    </lineage>
</organism>
<dbReference type="Proteomes" id="UP000184404">
    <property type="component" value="Unassembled WGS sequence"/>
</dbReference>
<gene>
    <name evidence="1" type="ORF">SAMN02745190_01885</name>
</gene>
<dbReference type="AlphaFoldDB" id="A0A1M4Z1L6"/>
<evidence type="ECO:0000313" key="2">
    <source>
        <dbReference type="Proteomes" id="UP000184404"/>
    </source>
</evidence>
<sequence>MAAPTLKNCPVCHKLFLDKGYGVCNNCMQEQSETKQKILQYVQEHPGCTVAEIASALNAPMKLIKYLREHGDLVDLGAAIKYPCKKCGALIDRGTYCRACTSEFAEANQKIQQRVQSAERLSDLSKELKKDNSPKKKVKLRMHFINMNDDT</sequence>